<feature type="domain" description="Antitoxin Xre/MbcA/ParS-like toxin-binding" evidence="2">
    <location>
        <begin position="109"/>
        <end position="157"/>
    </location>
</feature>
<proteinExistence type="predicted"/>
<dbReference type="RefSeq" id="WP_046509804.1">
    <property type="nucleotide sequence ID" value="NZ_JQGJ02000007.1"/>
</dbReference>
<evidence type="ECO:0000256" key="1">
    <source>
        <dbReference type="SAM" id="MobiDB-lite"/>
    </source>
</evidence>
<organism evidence="3 4">
    <name type="scientific">Pseudomonas frederiksbergensis</name>
    <dbReference type="NCBI Taxonomy" id="104087"/>
    <lineage>
        <taxon>Bacteria</taxon>
        <taxon>Pseudomonadati</taxon>
        <taxon>Pseudomonadota</taxon>
        <taxon>Gammaproteobacteria</taxon>
        <taxon>Pseudomonadales</taxon>
        <taxon>Pseudomonadaceae</taxon>
        <taxon>Pseudomonas</taxon>
    </lineage>
</organism>
<accession>A0A0U1PQL3</accession>
<dbReference type="NCBIfam" id="TIGR02293">
    <property type="entry name" value="TAS_TIGR02293"/>
    <property type="match status" value="1"/>
</dbReference>
<evidence type="ECO:0000313" key="4">
    <source>
        <dbReference type="Proteomes" id="UP000030949"/>
    </source>
</evidence>
<protein>
    <recommendedName>
        <fullName evidence="2">Antitoxin Xre/MbcA/ParS-like toxin-binding domain-containing protein</fullName>
    </recommendedName>
</protein>
<evidence type="ECO:0000313" key="3">
    <source>
        <dbReference type="EMBL" id="KKK07921.1"/>
    </source>
</evidence>
<dbReference type="Proteomes" id="UP000030949">
    <property type="component" value="Unassembled WGS sequence"/>
</dbReference>
<feature type="region of interest" description="Disordered" evidence="1">
    <location>
        <begin position="1"/>
        <end position="20"/>
    </location>
</feature>
<evidence type="ECO:0000259" key="2">
    <source>
        <dbReference type="Pfam" id="PF09722"/>
    </source>
</evidence>
<sequence>MKQTRLSTARAQPGSAERQGCKPTAYLIGDQPVPPSSLRVYLMVRAGFTLTDVKTMISSSALYCDAGILKRVMGRSVCTLQRKARESGNARLNAQQSAIAFHYARVLEHATAVFGSQLQAEAWLGWPCRHLEGYVPLDMVENAVGFQTVEAYLQRVEMGVYQ</sequence>
<feature type="compositionally biased region" description="Polar residues" evidence="1">
    <location>
        <begin position="1"/>
        <end position="10"/>
    </location>
</feature>
<dbReference type="Pfam" id="PF09722">
    <property type="entry name" value="Xre_MbcA_ParS_C"/>
    <property type="match status" value="1"/>
</dbReference>
<dbReference type="AlphaFoldDB" id="A0A0U1PQL3"/>
<reference evidence="3 4" key="1">
    <citation type="submission" date="2015-03" db="EMBL/GenBank/DDBJ databases">
        <title>Pseudomonas frederiksbergensis hydrocarbon degrader.</title>
        <authorList>
            <person name="Brown L.M."/>
            <person name="Ruiz O.N."/>
            <person name="Mueller S."/>
            <person name="Gunasekera T.S."/>
        </authorList>
    </citation>
    <scope>NUCLEOTIDE SEQUENCE [LARGE SCALE GENOMIC DNA]</scope>
    <source>
        <strain evidence="3 4">SI8</strain>
    </source>
</reference>
<dbReference type="EMBL" id="JQGJ02000007">
    <property type="protein sequence ID" value="KKK07921.1"/>
    <property type="molecule type" value="Genomic_DNA"/>
</dbReference>
<gene>
    <name evidence="3" type="ORF">JZ00_30760</name>
</gene>
<dbReference type="InterPro" id="IPR011979">
    <property type="entry name" value="Antitox_Xre"/>
</dbReference>
<comment type="caution">
    <text evidence="3">The sequence shown here is derived from an EMBL/GenBank/DDBJ whole genome shotgun (WGS) entry which is preliminary data.</text>
</comment>
<name>A0A0U1PQL3_9PSED</name>
<dbReference type="InterPro" id="IPR024467">
    <property type="entry name" value="Xre/MbcA/ParS-like_toxin-bd"/>
</dbReference>